<accession>A0AAV7X5Q8</accession>
<dbReference type="PANTHER" id="PTHR10174:SF224">
    <property type="entry name" value="RETINOL-BINDING PROTEIN PINTA"/>
    <property type="match status" value="1"/>
</dbReference>
<dbReference type="InterPro" id="IPR001251">
    <property type="entry name" value="CRAL-TRIO_dom"/>
</dbReference>
<dbReference type="SUPFAM" id="SSF46938">
    <property type="entry name" value="CRAL/TRIO N-terminal domain"/>
    <property type="match status" value="1"/>
</dbReference>
<dbReference type="SMART" id="SM00516">
    <property type="entry name" value="SEC14"/>
    <property type="match status" value="1"/>
</dbReference>
<dbReference type="CDD" id="cd00170">
    <property type="entry name" value="SEC14"/>
    <property type="match status" value="1"/>
</dbReference>
<dbReference type="PANTHER" id="PTHR10174">
    <property type="entry name" value="ALPHA-TOCOPHEROL TRANSFER PROTEIN-RELATED"/>
    <property type="match status" value="1"/>
</dbReference>
<dbReference type="SUPFAM" id="SSF52087">
    <property type="entry name" value="CRAL/TRIO domain"/>
    <property type="match status" value="1"/>
</dbReference>
<dbReference type="PRINTS" id="PR00180">
    <property type="entry name" value="CRETINALDHBP"/>
</dbReference>
<comment type="caution">
    <text evidence="2">The sequence shown here is derived from an EMBL/GenBank/DDBJ whole genome shotgun (WGS) entry which is preliminary data.</text>
</comment>
<dbReference type="InterPro" id="IPR036865">
    <property type="entry name" value="CRAL-TRIO_dom_sf"/>
</dbReference>
<dbReference type="Proteomes" id="UP001075354">
    <property type="component" value="Chromosome 15"/>
</dbReference>
<dbReference type="GO" id="GO:1902936">
    <property type="term" value="F:phosphatidylinositol bisphosphate binding"/>
    <property type="evidence" value="ECO:0007669"/>
    <property type="project" value="TreeGrafter"/>
</dbReference>
<evidence type="ECO:0000259" key="1">
    <source>
        <dbReference type="PROSITE" id="PS50191"/>
    </source>
</evidence>
<evidence type="ECO:0000313" key="3">
    <source>
        <dbReference type="Proteomes" id="UP001075354"/>
    </source>
</evidence>
<sequence>MRESRLLLSPTAEEARLVRKEINNNYSTKQQEYVQQLREWMHAQPHLPRNYDDRILPRFLAGTKYDLHRAKRKIDNYFVARAKIPEFFGQRDPTSKEIQQAWAAMTVLPLPRTRRDGSRVTLHILNDVYAYTHVAQDVYKMIFMMADIRMVEEPEISGDVFVFDLKNLGLAVMLKHAGTMLKKALGLAQNAYPQRLKEIHVINAHPFVNRGINLIRSFLNEKMRNRFVVHSSPESLHQYVPADVLPAEYDGSCRTVPQLRDQWSKALESYALYFQQQEGVKASAPSAKTAKTHASNQAALRGLALD</sequence>
<evidence type="ECO:0000313" key="2">
    <source>
        <dbReference type="EMBL" id="KAJ1520158.1"/>
    </source>
</evidence>
<gene>
    <name evidence="2" type="ORF">ONE63_004374</name>
</gene>
<organism evidence="2 3">
    <name type="scientific">Megalurothrips usitatus</name>
    <name type="common">bean blossom thrips</name>
    <dbReference type="NCBI Taxonomy" id="439358"/>
    <lineage>
        <taxon>Eukaryota</taxon>
        <taxon>Metazoa</taxon>
        <taxon>Ecdysozoa</taxon>
        <taxon>Arthropoda</taxon>
        <taxon>Hexapoda</taxon>
        <taxon>Insecta</taxon>
        <taxon>Pterygota</taxon>
        <taxon>Neoptera</taxon>
        <taxon>Paraneoptera</taxon>
        <taxon>Thysanoptera</taxon>
        <taxon>Terebrantia</taxon>
        <taxon>Thripoidea</taxon>
        <taxon>Thripidae</taxon>
        <taxon>Megalurothrips</taxon>
    </lineage>
</organism>
<dbReference type="Gene3D" id="1.10.8.20">
    <property type="entry name" value="N-terminal domain of phosphatidylinositol transfer protein sec14p"/>
    <property type="match status" value="1"/>
</dbReference>
<proteinExistence type="predicted"/>
<dbReference type="EMBL" id="JAPTSV010000015">
    <property type="protein sequence ID" value="KAJ1520158.1"/>
    <property type="molecule type" value="Genomic_DNA"/>
</dbReference>
<dbReference type="AlphaFoldDB" id="A0AAV7X5Q8"/>
<reference evidence="2" key="1">
    <citation type="submission" date="2022-12" db="EMBL/GenBank/DDBJ databases">
        <title>Chromosome-level genome assembly of the bean flower thrips Megalurothrips usitatus.</title>
        <authorList>
            <person name="Ma L."/>
            <person name="Liu Q."/>
            <person name="Li H."/>
            <person name="Cai W."/>
        </authorList>
    </citation>
    <scope>NUCLEOTIDE SEQUENCE</scope>
    <source>
        <strain evidence="2">Cailab_2022a</strain>
    </source>
</reference>
<dbReference type="Gene3D" id="3.40.525.10">
    <property type="entry name" value="CRAL-TRIO lipid binding domain"/>
    <property type="match status" value="1"/>
</dbReference>
<dbReference type="GO" id="GO:0016020">
    <property type="term" value="C:membrane"/>
    <property type="evidence" value="ECO:0007669"/>
    <property type="project" value="TreeGrafter"/>
</dbReference>
<dbReference type="InterPro" id="IPR036273">
    <property type="entry name" value="CRAL/TRIO_N_dom_sf"/>
</dbReference>
<protein>
    <recommendedName>
        <fullName evidence="1">CRAL-TRIO domain-containing protein</fullName>
    </recommendedName>
</protein>
<dbReference type="Pfam" id="PF00650">
    <property type="entry name" value="CRAL_TRIO"/>
    <property type="match status" value="1"/>
</dbReference>
<keyword evidence="3" id="KW-1185">Reference proteome</keyword>
<feature type="domain" description="CRAL-TRIO" evidence="1">
    <location>
        <begin position="95"/>
        <end position="257"/>
    </location>
</feature>
<name>A0AAV7X5Q8_9NEOP</name>
<dbReference type="PROSITE" id="PS50191">
    <property type="entry name" value="CRAL_TRIO"/>
    <property type="match status" value="1"/>
</dbReference>